<proteinExistence type="predicted"/>
<keyword evidence="3" id="KW-1185">Reference proteome</keyword>
<evidence type="ECO:0000313" key="3">
    <source>
        <dbReference type="Proteomes" id="UP001314635"/>
    </source>
</evidence>
<dbReference type="EMBL" id="JAFCLK010000009">
    <property type="protein sequence ID" value="MBR1136302.1"/>
    <property type="molecule type" value="Genomic_DNA"/>
</dbReference>
<accession>A0ABS5G4Q7</accession>
<reference evidence="3" key="1">
    <citation type="journal article" date="2021" name="ISME J.">
        <title>Evolutionary origin and ecological implication of a unique nif island in free-living Bradyrhizobium lineages.</title>
        <authorList>
            <person name="Tao J."/>
        </authorList>
    </citation>
    <scope>NUCLEOTIDE SEQUENCE [LARGE SCALE GENOMIC DNA]</scope>
    <source>
        <strain evidence="3">SZCCT0094</strain>
    </source>
</reference>
<keyword evidence="1" id="KW-0732">Signal</keyword>
<organism evidence="2 3">
    <name type="scientific">Bradyrhizobium denitrificans</name>
    <dbReference type="NCBI Taxonomy" id="2734912"/>
    <lineage>
        <taxon>Bacteria</taxon>
        <taxon>Pseudomonadati</taxon>
        <taxon>Pseudomonadota</taxon>
        <taxon>Alphaproteobacteria</taxon>
        <taxon>Hyphomicrobiales</taxon>
        <taxon>Nitrobacteraceae</taxon>
        <taxon>Bradyrhizobium</taxon>
    </lineage>
</organism>
<sequence length="164" mass="16866">MKLFGSPLSGRVIKAAGLGAALILSASAVQAQSGPFAGFDGSWSGNGTVALSDGTTERIRCKASYKVAGANLKQSLQCASDSYKFLLSSDVTSQGDRISGNWSEASRNVNGELQGTAGNGQIDVFVQAAGFAASITLRTNGNKQVVQISSKGEIRGVNITMSKT</sequence>
<name>A0ABS5G4Q7_9BRAD</name>
<gene>
    <name evidence="2" type="ORF">JQ619_11040</name>
</gene>
<dbReference type="Proteomes" id="UP001314635">
    <property type="component" value="Unassembled WGS sequence"/>
</dbReference>
<evidence type="ECO:0000313" key="2">
    <source>
        <dbReference type="EMBL" id="MBR1136302.1"/>
    </source>
</evidence>
<evidence type="ECO:0000256" key="1">
    <source>
        <dbReference type="SAM" id="SignalP"/>
    </source>
</evidence>
<comment type="caution">
    <text evidence="2">The sequence shown here is derived from an EMBL/GenBank/DDBJ whole genome shotgun (WGS) entry which is preliminary data.</text>
</comment>
<protein>
    <submittedName>
        <fullName evidence="2">Uncharacterized protein</fullName>
    </submittedName>
</protein>
<dbReference type="RefSeq" id="WP_012043109.1">
    <property type="nucleotide sequence ID" value="NZ_JABFDP010000010.1"/>
</dbReference>
<feature type="signal peptide" evidence="1">
    <location>
        <begin position="1"/>
        <end position="31"/>
    </location>
</feature>
<feature type="chain" id="PRO_5046111031" evidence="1">
    <location>
        <begin position="32"/>
        <end position="164"/>
    </location>
</feature>